<sequence>MNSLATRARRYNQIPSRWRPLIDLEDYVLLFSLDFGTSSSAIYYAIIHKGNPDPSKIKVNRLDIHQNKPELPTQVAVLPVDQSTSRSKFKRGKLIFGLEVDDALTAGTITNEDVFRNIKQSDCFVRLDDDMPDNEKRNFADLHGRHEGALQSVNNKYEQLVFEHRWVGRMRIVKLKTMKDVVELFLEFFLMEVKSAIDADSGGAIGPELLEELFEGKKDTDFGDKIRLGVAIPELWQWQRLELYKRLMDAGYPERLDLLCEGRCALAMILKMRLDELGSEDSPTRNKLLHALVNTTFVGVDQGGETLDIAIMKIVMQGSIVRLRAIGESSSTRHGGERANDTFRSLIPEFFGGQLSAVLKFLKVSQGVLEENLTRGFEQAKCAWGPDDKTSKVAVLYKGDGVLPQGDNGDISWSGKQLKIPRAQFRQCIANPIAAVLDKKGPSRKVFEQAVVLADDGAVEIMSSGGGSKSRLYRNELGKKFKNAPSSYYGSDTASWVAQGGCLILADPAICNAPKISKKSLGIIVTVEFDLTDSVHALRQNEAVAMTAHLTTKDITAKHELPNTVLWQSTMNHQVESEPVRKFMQQTIFPHNDGLEDPYDSKEGWELAVPIAESDHQVKSQVDGYSSNDPDIHECDPLVIPINKAKAAWYGGQGSLYHHGFQLGADNRWRLDFYYALTLHRKGMLWYVEVSIPKHSSIVKGKISEKADLDVFEFERDGELKTAADIFDDESMDIDG</sequence>
<comment type="caution">
    <text evidence="1">The sequence shown here is derived from an EMBL/GenBank/DDBJ whole genome shotgun (WGS) entry which is preliminary data.</text>
</comment>
<name>A0AAN8I8T7_9EURO</name>
<reference evidence="1 2" key="1">
    <citation type="submission" date="2022-12" db="EMBL/GenBank/DDBJ databases">
        <title>Genomic features and morphological characterization of a novel Knufia sp. strain isolated from spacecraft assembly facility.</title>
        <authorList>
            <person name="Teixeira M."/>
            <person name="Chander A.M."/>
            <person name="Stajich J.E."/>
            <person name="Venkateswaran K."/>
        </authorList>
    </citation>
    <scope>NUCLEOTIDE SEQUENCE [LARGE SCALE GENOMIC DNA]</scope>
    <source>
        <strain evidence="1 2">FJI-L2-BK-P2</strain>
    </source>
</reference>
<dbReference type="EMBL" id="JAKLMC020000002">
    <property type="protein sequence ID" value="KAK5957904.1"/>
    <property type="molecule type" value="Genomic_DNA"/>
</dbReference>
<gene>
    <name evidence="1" type="ORF">OHC33_001093</name>
</gene>
<dbReference type="Gene3D" id="3.90.640.10">
    <property type="entry name" value="Actin, Chain A, domain 4"/>
    <property type="match status" value="1"/>
</dbReference>
<dbReference type="Gene3D" id="3.30.420.40">
    <property type="match status" value="1"/>
</dbReference>
<proteinExistence type="predicted"/>
<dbReference type="PANTHER" id="PTHR42749:SF1">
    <property type="entry name" value="CELL SHAPE-DETERMINING PROTEIN MREB"/>
    <property type="match status" value="1"/>
</dbReference>
<evidence type="ECO:0000313" key="2">
    <source>
        <dbReference type="Proteomes" id="UP001316803"/>
    </source>
</evidence>
<dbReference type="AlphaFoldDB" id="A0AAN8I8T7"/>
<dbReference type="Proteomes" id="UP001316803">
    <property type="component" value="Unassembled WGS sequence"/>
</dbReference>
<organism evidence="1 2">
    <name type="scientific">Knufia fluminis</name>
    <dbReference type="NCBI Taxonomy" id="191047"/>
    <lineage>
        <taxon>Eukaryota</taxon>
        <taxon>Fungi</taxon>
        <taxon>Dikarya</taxon>
        <taxon>Ascomycota</taxon>
        <taxon>Pezizomycotina</taxon>
        <taxon>Eurotiomycetes</taxon>
        <taxon>Chaetothyriomycetidae</taxon>
        <taxon>Chaetothyriales</taxon>
        <taxon>Trichomeriaceae</taxon>
        <taxon>Knufia</taxon>
    </lineage>
</organism>
<accession>A0AAN8I8T7</accession>
<dbReference type="PANTHER" id="PTHR42749">
    <property type="entry name" value="CELL SHAPE-DETERMINING PROTEIN MREB"/>
    <property type="match status" value="1"/>
</dbReference>
<dbReference type="InterPro" id="IPR043129">
    <property type="entry name" value="ATPase_NBD"/>
</dbReference>
<evidence type="ECO:0000313" key="1">
    <source>
        <dbReference type="EMBL" id="KAK5957904.1"/>
    </source>
</evidence>
<protein>
    <submittedName>
        <fullName evidence="1">Uncharacterized protein</fullName>
    </submittedName>
</protein>
<keyword evidence="2" id="KW-1185">Reference proteome</keyword>
<dbReference type="SUPFAM" id="SSF53067">
    <property type="entry name" value="Actin-like ATPase domain"/>
    <property type="match status" value="1"/>
</dbReference>